<evidence type="ECO:0000259" key="11">
    <source>
        <dbReference type="Pfam" id="PF00593"/>
    </source>
</evidence>
<dbReference type="InterPro" id="IPR039426">
    <property type="entry name" value="TonB-dep_rcpt-like"/>
</dbReference>
<keyword evidence="2 8" id="KW-0813">Transport</keyword>
<dbReference type="Gene3D" id="2.40.170.20">
    <property type="entry name" value="TonB-dependent receptor, beta-barrel domain"/>
    <property type="match status" value="1"/>
</dbReference>
<keyword evidence="14" id="KW-1185">Reference proteome</keyword>
<dbReference type="Gene3D" id="2.170.130.10">
    <property type="entry name" value="TonB-dependent receptor, plug domain"/>
    <property type="match status" value="1"/>
</dbReference>
<evidence type="ECO:0000256" key="1">
    <source>
        <dbReference type="ARBA" id="ARBA00004571"/>
    </source>
</evidence>
<dbReference type="InterPro" id="IPR023996">
    <property type="entry name" value="TonB-dep_OMP_SusC/RagA"/>
</dbReference>
<accession>A0ABX3NRQ4</accession>
<dbReference type="Pfam" id="PF00593">
    <property type="entry name" value="TonB_dep_Rec_b-barrel"/>
    <property type="match status" value="1"/>
</dbReference>
<name>A0ABX3NRQ4_9BACT</name>
<proteinExistence type="inferred from homology"/>
<keyword evidence="4 8" id="KW-0812">Transmembrane</keyword>
<feature type="signal peptide" evidence="10">
    <location>
        <begin position="1"/>
        <end position="29"/>
    </location>
</feature>
<keyword evidence="10" id="KW-0732">Signal</keyword>
<sequence>MKYMKYSKLCKVFTALALLLMTGMMQLHAQKAQLHYRHAPGNLAAIAEDFGRVFNVKLAYANDELSAVKVPGASYEAGSVGELLNMVLAPGGFAATAAGNSWVIKKSEAPKKAPTMVLKGIVTEGGIPLPGATVVIKQEGQRQVIAIADDGGRFSKTLPAIAEGFVEISAVGYQPVKKKFPAEAQPSLSIVLQKDDQQMQNVVVTALGIKKSERSLGYALTKVDSTQLTQAASLNWTDALSGKVAGLNLIRSGSGPAASAKIILRGENNLTGDNEALIVVDGVVINNSSGKRSANKSDQVYATGSDNLPADYGSSLNDLNPQDIESVSVLKGPAASALYGLRAANGAIIITTKAAAQKKKGHFTIRYTANGSMEEVNRYPDMQYEYGQGLGGAQYYSYGTTEDGASTSGTSSAYGPKFDGQMFYQYDPVRQAVGTERTPWRPYDNINDFWNKGYDMRHSLSIDGKIGETGVRLSGGTENNNWIVPNTGFTRRNLSLSTTSDITKKLKLSTKINYGWRGSDNLPAAGYGNQSLMYWYIFWQPSADYNWLRNYWRGGGDGSIYKDTSLYRTIQFPFSSFPENPFAIVNEFLNKTRRNNVTGNVTLNYQLTKDLSFLLRGNLDWMNDKREQDRPYDAGSRLPRGSIRQQNIHSWEKSFDFMAKYTKELSHDMRLGVTVGGSQLRNEYNKSDIRADGLIWPDSLKGASPYPQIYNLNNALFGLTYFPDTSRYQINSLYGVVNLSYKNYLFAELTARQDWNSVLASPVRTNGVGFFYPSLNTSFILSEVAKLPHEISYAKLRASVAGVGSGGTTPYRTAFTYGTAVNGGIYPDSSQSAPSILPNPNLKPLITTTYEFGTEMQFLNGRIGLDVAVYFGNTRHQILTRAIDASSGYNSSIINAGRVRNNGIEIQVNAKPITTKSGFSWSLFGTFSRNQNRIMSMPDSMVLLRAGNIASGQIVATVGGKMGDLYGLGYQRSPDGQVVYDPATGFPKITSNIIYLGNTTPKYKFSLGNNFRYKNFSLNVLFDAQIGAVAYSLTHYKMVEQGKLKSTLPGRYNGIIGNGVVQNPDGSYRKNDVVATDVDQYYQYSMGSYNAEGSTFSTDFVKFREANLSYTFKPTLLKKIGLSSASIGIYGRDLFIWSPWPIFDPEFGTLQGSDIVTGFETGQFPSTRSMGFQLSIGL</sequence>
<dbReference type="Proteomes" id="UP000192277">
    <property type="component" value="Unassembled WGS sequence"/>
</dbReference>
<protein>
    <submittedName>
        <fullName evidence="13">SusC/RagA family TonB-linked outer membrane protein</fullName>
    </submittedName>
</protein>
<evidence type="ECO:0000256" key="9">
    <source>
        <dbReference type="RuleBase" id="RU003357"/>
    </source>
</evidence>
<keyword evidence="5 9" id="KW-0798">TonB box</keyword>
<comment type="subcellular location">
    <subcellularLocation>
        <location evidence="1 8">Cell outer membrane</location>
        <topology evidence="1 8">Multi-pass membrane protein</topology>
    </subcellularLocation>
</comment>
<dbReference type="PROSITE" id="PS52016">
    <property type="entry name" value="TONB_DEPENDENT_REC_3"/>
    <property type="match status" value="1"/>
</dbReference>
<feature type="domain" description="TonB-dependent receptor plug" evidence="12">
    <location>
        <begin position="214"/>
        <end position="347"/>
    </location>
</feature>
<organism evidence="13 14">
    <name type="scientific">Niastella koreensis</name>
    <dbReference type="NCBI Taxonomy" id="354356"/>
    <lineage>
        <taxon>Bacteria</taxon>
        <taxon>Pseudomonadati</taxon>
        <taxon>Bacteroidota</taxon>
        <taxon>Chitinophagia</taxon>
        <taxon>Chitinophagales</taxon>
        <taxon>Chitinophagaceae</taxon>
        <taxon>Niastella</taxon>
    </lineage>
</organism>
<keyword evidence="7 8" id="KW-0998">Cell outer membrane</keyword>
<dbReference type="EMBL" id="LWBO01000034">
    <property type="protein sequence ID" value="OQP44107.1"/>
    <property type="molecule type" value="Genomic_DNA"/>
</dbReference>
<feature type="domain" description="TonB-dependent receptor-like beta-barrel" evidence="11">
    <location>
        <begin position="539"/>
        <end position="1013"/>
    </location>
</feature>
<dbReference type="NCBIfam" id="TIGR04056">
    <property type="entry name" value="OMP_RagA_SusC"/>
    <property type="match status" value="1"/>
</dbReference>
<dbReference type="InterPro" id="IPR000531">
    <property type="entry name" value="Beta-barrel_TonB"/>
</dbReference>
<dbReference type="InterPro" id="IPR036942">
    <property type="entry name" value="Beta-barrel_TonB_sf"/>
</dbReference>
<keyword evidence="6 8" id="KW-0472">Membrane</keyword>
<evidence type="ECO:0000256" key="4">
    <source>
        <dbReference type="ARBA" id="ARBA00022692"/>
    </source>
</evidence>
<comment type="caution">
    <text evidence="13">The sequence shown here is derived from an EMBL/GenBank/DDBJ whole genome shotgun (WGS) entry which is preliminary data.</text>
</comment>
<evidence type="ECO:0000256" key="3">
    <source>
        <dbReference type="ARBA" id="ARBA00022452"/>
    </source>
</evidence>
<evidence type="ECO:0000259" key="12">
    <source>
        <dbReference type="Pfam" id="PF07715"/>
    </source>
</evidence>
<evidence type="ECO:0000256" key="6">
    <source>
        <dbReference type="ARBA" id="ARBA00023136"/>
    </source>
</evidence>
<evidence type="ECO:0000256" key="5">
    <source>
        <dbReference type="ARBA" id="ARBA00023077"/>
    </source>
</evidence>
<dbReference type="SUPFAM" id="SSF49464">
    <property type="entry name" value="Carboxypeptidase regulatory domain-like"/>
    <property type="match status" value="1"/>
</dbReference>
<comment type="similarity">
    <text evidence="8 9">Belongs to the TonB-dependent receptor family.</text>
</comment>
<dbReference type="NCBIfam" id="TIGR04057">
    <property type="entry name" value="SusC_RagA_signa"/>
    <property type="match status" value="1"/>
</dbReference>
<dbReference type="InterPro" id="IPR008969">
    <property type="entry name" value="CarboxyPept-like_regulatory"/>
</dbReference>
<evidence type="ECO:0000256" key="8">
    <source>
        <dbReference type="PROSITE-ProRule" id="PRU01360"/>
    </source>
</evidence>
<dbReference type="Pfam" id="PF07715">
    <property type="entry name" value="Plug"/>
    <property type="match status" value="1"/>
</dbReference>
<dbReference type="InterPro" id="IPR012910">
    <property type="entry name" value="Plug_dom"/>
</dbReference>
<keyword evidence="3 8" id="KW-1134">Transmembrane beta strand</keyword>
<feature type="chain" id="PRO_5046718754" evidence="10">
    <location>
        <begin position="30"/>
        <end position="1178"/>
    </location>
</feature>
<evidence type="ECO:0000256" key="2">
    <source>
        <dbReference type="ARBA" id="ARBA00022448"/>
    </source>
</evidence>
<dbReference type="InterPro" id="IPR037066">
    <property type="entry name" value="Plug_dom_sf"/>
</dbReference>
<dbReference type="InterPro" id="IPR023997">
    <property type="entry name" value="TonB-dep_OMP_SusC/RagA_CS"/>
</dbReference>
<evidence type="ECO:0000256" key="10">
    <source>
        <dbReference type="SAM" id="SignalP"/>
    </source>
</evidence>
<reference evidence="13 14" key="1">
    <citation type="submission" date="2016-04" db="EMBL/GenBank/DDBJ databases">
        <authorList>
            <person name="Chen L."/>
            <person name="Zhuang W."/>
            <person name="Wang G."/>
        </authorList>
    </citation>
    <scope>NUCLEOTIDE SEQUENCE [LARGE SCALE GENOMIC DNA]</scope>
    <source>
        <strain evidence="14">GR20</strain>
    </source>
</reference>
<dbReference type="SUPFAM" id="SSF56935">
    <property type="entry name" value="Porins"/>
    <property type="match status" value="1"/>
</dbReference>
<evidence type="ECO:0000313" key="14">
    <source>
        <dbReference type="Proteomes" id="UP000192277"/>
    </source>
</evidence>
<evidence type="ECO:0000256" key="7">
    <source>
        <dbReference type="ARBA" id="ARBA00023237"/>
    </source>
</evidence>
<gene>
    <name evidence="13" type="ORF">A4D02_10005</name>
</gene>
<evidence type="ECO:0000313" key="13">
    <source>
        <dbReference type="EMBL" id="OQP44107.1"/>
    </source>
</evidence>